<accession>A0ABW0ZZK7</accession>
<gene>
    <name evidence="2" type="ORF">ACFPZN_19090</name>
</gene>
<reference evidence="3" key="1">
    <citation type="journal article" date="2019" name="Int. J. Syst. Evol. Microbiol.">
        <title>The Global Catalogue of Microorganisms (GCM) 10K type strain sequencing project: providing services to taxonomists for standard genome sequencing and annotation.</title>
        <authorList>
            <consortium name="The Broad Institute Genomics Platform"/>
            <consortium name="The Broad Institute Genome Sequencing Center for Infectious Disease"/>
            <person name="Wu L."/>
            <person name="Ma J."/>
        </authorList>
    </citation>
    <scope>NUCLEOTIDE SEQUENCE [LARGE SCALE GENOMIC DNA]</scope>
    <source>
        <strain evidence="3">KCTC 42087</strain>
    </source>
</reference>
<proteinExistence type="predicted"/>
<protein>
    <submittedName>
        <fullName evidence="2">Uncharacterized protein</fullName>
    </submittedName>
</protein>
<organism evidence="2 3">
    <name type="scientific">Actinomadura rugatobispora</name>
    <dbReference type="NCBI Taxonomy" id="1994"/>
    <lineage>
        <taxon>Bacteria</taxon>
        <taxon>Bacillati</taxon>
        <taxon>Actinomycetota</taxon>
        <taxon>Actinomycetes</taxon>
        <taxon>Streptosporangiales</taxon>
        <taxon>Thermomonosporaceae</taxon>
        <taxon>Actinomadura</taxon>
    </lineage>
</organism>
<dbReference type="RefSeq" id="WP_378283356.1">
    <property type="nucleotide sequence ID" value="NZ_JBHSON010000024.1"/>
</dbReference>
<dbReference type="EMBL" id="JBHSON010000024">
    <property type="protein sequence ID" value="MFC5747738.1"/>
    <property type="molecule type" value="Genomic_DNA"/>
</dbReference>
<evidence type="ECO:0000313" key="2">
    <source>
        <dbReference type="EMBL" id="MFC5747738.1"/>
    </source>
</evidence>
<evidence type="ECO:0000313" key="3">
    <source>
        <dbReference type="Proteomes" id="UP001596074"/>
    </source>
</evidence>
<name>A0ABW0ZZK7_9ACTN</name>
<dbReference type="Proteomes" id="UP001596074">
    <property type="component" value="Unassembled WGS sequence"/>
</dbReference>
<feature type="region of interest" description="Disordered" evidence="1">
    <location>
        <begin position="22"/>
        <end position="41"/>
    </location>
</feature>
<keyword evidence="3" id="KW-1185">Reference proteome</keyword>
<comment type="caution">
    <text evidence="2">The sequence shown here is derived from an EMBL/GenBank/DDBJ whole genome shotgun (WGS) entry which is preliminary data.</text>
</comment>
<evidence type="ECO:0000256" key="1">
    <source>
        <dbReference type="SAM" id="MobiDB-lite"/>
    </source>
</evidence>
<sequence>MAAHQAPVTGMDFWAALGVAAEGEDQPADQSGAPQPPPQAQAEALAQSHVQVIPRVQAPQSDAPATPLSADQAWLTAERIADSLRPQIPKIWMDLLASRTDGDRVMAGRVYDVLSGTHLLGELWRDESVDEVHIQGTEVTVCGTHGMYQVPGFPSLAAARRAIDTIRASRDRIGAVVSQVGGSVVVSRRTGTRLDTAALLTGGITTEEQLAQIREALVRTRAVTVSGPAARIVVRALATLIPAGSRVYLGAYASLPAGCVTAAHPMEADYVVGVRPGAVAEEMAAAGQVGALIANPETRMPTALRFAVSGQSAALGKLTPLP</sequence>